<accession>A0AAD5U6Y9</accession>
<reference evidence="1" key="1">
    <citation type="submission" date="2020-05" db="EMBL/GenBank/DDBJ databases">
        <title>Phylogenomic resolution of chytrid fungi.</title>
        <authorList>
            <person name="Stajich J.E."/>
            <person name="Amses K."/>
            <person name="Simmons R."/>
            <person name="Seto K."/>
            <person name="Myers J."/>
            <person name="Bonds A."/>
            <person name="Quandt C.A."/>
            <person name="Barry K."/>
            <person name="Liu P."/>
            <person name="Grigoriev I."/>
            <person name="Longcore J.E."/>
            <person name="James T.Y."/>
        </authorList>
    </citation>
    <scope>NUCLEOTIDE SEQUENCE</scope>
    <source>
        <strain evidence="1">JEL0476</strain>
    </source>
</reference>
<organism evidence="1 2">
    <name type="scientific">Clydaea vesicula</name>
    <dbReference type="NCBI Taxonomy" id="447962"/>
    <lineage>
        <taxon>Eukaryota</taxon>
        <taxon>Fungi</taxon>
        <taxon>Fungi incertae sedis</taxon>
        <taxon>Chytridiomycota</taxon>
        <taxon>Chytridiomycota incertae sedis</taxon>
        <taxon>Chytridiomycetes</taxon>
        <taxon>Lobulomycetales</taxon>
        <taxon>Lobulomycetaceae</taxon>
        <taxon>Clydaea</taxon>
    </lineage>
</organism>
<name>A0AAD5U6Y9_9FUNG</name>
<evidence type="ECO:0000313" key="2">
    <source>
        <dbReference type="Proteomes" id="UP001211065"/>
    </source>
</evidence>
<dbReference type="AlphaFoldDB" id="A0AAD5U6Y9"/>
<comment type="caution">
    <text evidence="1">The sequence shown here is derived from an EMBL/GenBank/DDBJ whole genome shotgun (WGS) entry which is preliminary data.</text>
</comment>
<sequence>MNQNSAKTQVWKQFWNSFESNIPNAQDFMEVDGISNNSDFNSVSYDMEIDSTSKSLSSNFSLNEIQLNLKNLELEKRQYARIM</sequence>
<proteinExistence type="predicted"/>
<gene>
    <name evidence="1" type="ORF">HK099_000969</name>
</gene>
<dbReference type="EMBL" id="JADGJW010000125">
    <property type="protein sequence ID" value="KAJ3223548.1"/>
    <property type="molecule type" value="Genomic_DNA"/>
</dbReference>
<keyword evidence="2" id="KW-1185">Reference proteome</keyword>
<dbReference type="Proteomes" id="UP001211065">
    <property type="component" value="Unassembled WGS sequence"/>
</dbReference>
<protein>
    <submittedName>
        <fullName evidence="1">Uncharacterized protein</fullName>
    </submittedName>
</protein>
<evidence type="ECO:0000313" key="1">
    <source>
        <dbReference type="EMBL" id="KAJ3223548.1"/>
    </source>
</evidence>